<sequence>MSLDNTDTIVVLSTADWNTKYLTNKQHTAREFAKAGFKVVYVESVGLRSPKVSSSLDLDRLMSRACSGLKTIMLGAKEVEKNIYVVSPLVSPFFKDTKVIKLFNSFLLNFLIKRVVRDERHIIWSYHPYIMNVVKKSNHEKLIYHCVDDLSSVPGINEEDFNSNEREFLRHCDHVFVTAPKLQERCESYNPNITYLSNVVDYEHFSRPLKHGDSNRVKKIIYHGVLSDFKLDLPLLAEIVNDNTQYEFILVGEEREGQSSPILEEISCSKNVKRLGYVAYSDLPEVLAQCDLGILPSQINDYTNSMFPMKFYEFIAAGLPIVSTRLHAISDIESDYVEKFASKVEFSVAAHKLLSKGKIPIKDRESLIGKNTWKERTSIMLKTIDESNK</sequence>
<dbReference type="Proteomes" id="UP000279760">
    <property type="component" value="Chromosome 1"/>
</dbReference>
<reference evidence="1 2" key="1">
    <citation type="submission" date="2018-11" db="EMBL/GenBank/DDBJ databases">
        <title>Complete Genome Sequence of Vbrio mediterranei 117-T6: a Potential Pathogen Bacteria Isolated from the Conchocelis of Pyropia.</title>
        <authorList>
            <person name="Liu Q."/>
        </authorList>
    </citation>
    <scope>NUCLEOTIDE SEQUENCE [LARGE SCALE GENOMIC DNA]</scope>
    <source>
        <strain evidence="1 2">117-T6</strain>
    </source>
</reference>
<dbReference type="EMBL" id="CP033577">
    <property type="protein sequence ID" value="AYV21225.1"/>
    <property type="molecule type" value="Genomic_DNA"/>
</dbReference>
<name>A0A3G4V9T6_9VIBR</name>
<dbReference type="Gene3D" id="3.40.50.11010">
    <property type="match status" value="1"/>
</dbReference>
<accession>A0A3G4V9T6</accession>
<dbReference type="Pfam" id="PF13692">
    <property type="entry name" value="Glyco_trans_1_4"/>
    <property type="match status" value="1"/>
</dbReference>
<organism evidence="1 2">
    <name type="scientific">Vibrio mediterranei</name>
    <dbReference type="NCBI Taxonomy" id="689"/>
    <lineage>
        <taxon>Bacteria</taxon>
        <taxon>Pseudomonadati</taxon>
        <taxon>Pseudomonadota</taxon>
        <taxon>Gammaproteobacteria</taxon>
        <taxon>Vibrionales</taxon>
        <taxon>Vibrionaceae</taxon>
        <taxon>Vibrio</taxon>
    </lineage>
</organism>
<dbReference type="PANTHER" id="PTHR12526:SF630">
    <property type="entry name" value="GLYCOSYLTRANSFERASE"/>
    <property type="match status" value="1"/>
</dbReference>
<keyword evidence="1" id="KW-0808">Transferase</keyword>
<dbReference type="Gene3D" id="3.40.50.2000">
    <property type="entry name" value="Glycogen Phosphorylase B"/>
    <property type="match status" value="1"/>
</dbReference>
<dbReference type="AlphaFoldDB" id="A0A3G4V9T6"/>
<dbReference type="PANTHER" id="PTHR12526">
    <property type="entry name" value="GLYCOSYLTRANSFERASE"/>
    <property type="match status" value="1"/>
</dbReference>
<protein>
    <submittedName>
        <fullName evidence="1">Glycosyltransferase family 1 protein</fullName>
    </submittedName>
</protein>
<dbReference type="GO" id="GO:0016740">
    <property type="term" value="F:transferase activity"/>
    <property type="evidence" value="ECO:0007669"/>
    <property type="project" value="UniProtKB-KW"/>
</dbReference>
<evidence type="ECO:0000313" key="1">
    <source>
        <dbReference type="EMBL" id="AYV21225.1"/>
    </source>
</evidence>
<dbReference type="SUPFAM" id="SSF53756">
    <property type="entry name" value="UDP-Glycosyltransferase/glycogen phosphorylase"/>
    <property type="match status" value="1"/>
</dbReference>
<gene>
    <name evidence="1" type="ORF">ECB94_07915</name>
</gene>
<evidence type="ECO:0000313" key="2">
    <source>
        <dbReference type="Proteomes" id="UP000279760"/>
    </source>
</evidence>
<proteinExistence type="predicted"/>